<comment type="caution">
    <text evidence="1">The sequence shown here is derived from an EMBL/GenBank/DDBJ whole genome shotgun (WGS) entry which is preliminary data.</text>
</comment>
<reference evidence="1" key="1">
    <citation type="submission" date="2020-07" db="EMBL/GenBank/DDBJ databases">
        <title>Huge and variable diversity of episymbiotic CPR bacteria and DPANN archaea in groundwater ecosystems.</title>
        <authorList>
            <person name="He C.Y."/>
            <person name="Keren R."/>
            <person name="Whittaker M."/>
            <person name="Farag I.F."/>
            <person name="Doudna J."/>
            <person name="Cate J.H.D."/>
            <person name="Banfield J.F."/>
        </authorList>
    </citation>
    <scope>NUCLEOTIDE SEQUENCE</scope>
    <source>
        <strain evidence="1">NC_groundwater_1586_Pr3_B-0.1um_66_15</strain>
    </source>
</reference>
<gene>
    <name evidence="1" type="ORF">HY834_17395</name>
</gene>
<protein>
    <recommendedName>
        <fullName evidence="3">Copper-binding protein</fullName>
    </recommendedName>
</protein>
<evidence type="ECO:0000313" key="2">
    <source>
        <dbReference type="Proteomes" id="UP000782610"/>
    </source>
</evidence>
<dbReference type="Proteomes" id="UP000782610">
    <property type="component" value="Unassembled WGS sequence"/>
</dbReference>
<sequence>MGVFAPFGASAEGNLAANGTDLDELEINMADLTFSETEYQLETGQYYRLEISSDGSDEIDFAMPELLRNSWINQVSVGEVSISLAGFDEISFGDEETVEISFVPVRPGEYDFYVPGYETRGLIGKFVVK</sequence>
<dbReference type="AlphaFoldDB" id="A0A933L5M6"/>
<dbReference type="InterPro" id="IPR008972">
    <property type="entry name" value="Cupredoxin"/>
</dbReference>
<dbReference type="Gene3D" id="2.60.40.420">
    <property type="entry name" value="Cupredoxins - blue copper proteins"/>
    <property type="match status" value="1"/>
</dbReference>
<dbReference type="SUPFAM" id="SSF49503">
    <property type="entry name" value="Cupredoxins"/>
    <property type="match status" value="1"/>
</dbReference>
<proteinExistence type="predicted"/>
<evidence type="ECO:0008006" key="3">
    <source>
        <dbReference type="Google" id="ProtNLM"/>
    </source>
</evidence>
<organism evidence="1 2">
    <name type="scientific">Devosia nanyangense</name>
    <dbReference type="NCBI Taxonomy" id="1228055"/>
    <lineage>
        <taxon>Bacteria</taxon>
        <taxon>Pseudomonadati</taxon>
        <taxon>Pseudomonadota</taxon>
        <taxon>Alphaproteobacteria</taxon>
        <taxon>Hyphomicrobiales</taxon>
        <taxon>Devosiaceae</taxon>
        <taxon>Devosia</taxon>
    </lineage>
</organism>
<accession>A0A933L5M6</accession>
<dbReference type="EMBL" id="JACRAF010000057">
    <property type="protein sequence ID" value="MBI4923517.1"/>
    <property type="molecule type" value="Genomic_DNA"/>
</dbReference>
<evidence type="ECO:0000313" key="1">
    <source>
        <dbReference type="EMBL" id="MBI4923517.1"/>
    </source>
</evidence>
<name>A0A933L5M6_9HYPH</name>